<dbReference type="CDD" id="cd06260">
    <property type="entry name" value="DUF820-like"/>
    <property type="match status" value="1"/>
</dbReference>
<dbReference type="InterPro" id="IPR012296">
    <property type="entry name" value="Nuclease_put_TT1808"/>
</dbReference>
<dbReference type="InterPro" id="IPR008538">
    <property type="entry name" value="Uma2"/>
</dbReference>
<keyword evidence="3" id="KW-1185">Reference proteome</keyword>
<accession>A0A2W2B210</accession>
<comment type="caution">
    <text evidence="2">The sequence shown here is derived from an EMBL/GenBank/DDBJ whole genome shotgun (WGS) entry which is preliminary data.</text>
</comment>
<name>A0A2W2B210_9ACTN</name>
<reference evidence="2 3" key="1">
    <citation type="submission" date="2018-01" db="EMBL/GenBank/DDBJ databases">
        <title>Draft genome sequence of Jiangella sp. GTF31.</title>
        <authorList>
            <person name="Sahin N."/>
            <person name="Ay H."/>
            <person name="Saygin H."/>
        </authorList>
    </citation>
    <scope>NUCLEOTIDE SEQUENCE [LARGE SCALE GENOMIC DNA]</scope>
    <source>
        <strain evidence="2 3">GTF31</strain>
    </source>
</reference>
<dbReference type="AlphaFoldDB" id="A0A2W2B210"/>
<evidence type="ECO:0000313" key="2">
    <source>
        <dbReference type="EMBL" id="PZF81425.1"/>
    </source>
</evidence>
<evidence type="ECO:0000313" key="3">
    <source>
        <dbReference type="Proteomes" id="UP000248764"/>
    </source>
</evidence>
<sequence length="171" mass="19283">MRTLELPDVTEWTPEALERLSPEFRYEVREGNLVVMAAARRPWHADVQSRVRNLLVDPGRPTYIEQGVILPHGEIRTCDVGVFARPPSGTSAYHPAADFALLVEVVSEGSRREDREVKPRLYASAGVPEYWRIEEDVDGEAIVYQYRLARPADGSATYVETRVTTLTTLEA</sequence>
<dbReference type="Proteomes" id="UP000248764">
    <property type="component" value="Unassembled WGS sequence"/>
</dbReference>
<dbReference type="InterPro" id="IPR011335">
    <property type="entry name" value="Restrct_endonuc-II-like"/>
</dbReference>
<dbReference type="PANTHER" id="PTHR35400:SF1">
    <property type="entry name" value="SLR1083 PROTEIN"/>
    <property type="match status" value="1"/>
</dbReference>
<evidence type="ECO:0000259" key="1">
    <source>
        <dbReference type="Pfam" id="PF05685"/>
    </source>
</evidence>
<dbReference type="Gene3D" id="3.90.1570.10">
    <property type="entry name" value="tt1808, chain A"/>
    <property type="match status" value="1"/>
</dbReference>
<dbReference type="SUPFAM" id="SSF52980">
    <property type="entry name" value="Restriction endonuclease-like"/>
    <property type="match status" value="1"/>
</dbReference>
<organism evidence="2 3">
    <name type="scientific">Jiangella anatolica</name>
    <dbReference type="NCBI Taxonomy" id="2670374"/>
    <lineage>
        <taxon>Bacteria</taxon>
        <taxon>Bacillati</taxon>
        <taxon>Actinomycetota</taxon>
        <taxon>Actinomycetes</taxon>
        <taxon>Jiangellales</taxon>
        <taxon>Jiangellaceae</taxon>
        <taxon>Jiangella</taxon>
    </lineage>
</organism>
<protein>
    <recommendedName>
        <fullName evidence="1">Putative restriction endonuclease domain-containing protein</fullName>
    </recommendedName>
</protein>
<feature type="domain" description="Putative restriction endonuclease" evidence="1">
    <location>
        <begin position="16"/>
        <end position="137"/>
    </location>
</feature>
<dbReference type="PANTHER" id="PTHR35400">
    <property type="entry name" value="SLR1083 PROTEIN"/>
    <property type="match status" value="1"/>
</dbReference>
<dbReference type="Pfam" id="PF05685">
    <property type="entry name" value="Uma2"/>
    <property type="match status" value="1"/>
</dbReference>
<proteinExistence type="predicted"/>
<dbReference type="EMBL" id="POTW01000058">
    <property type="protein sequence ID" value="PZF81425.1"/>
    <property type="molecule type" value="Genomic_DNA"/>
</dbReference>
<gene>
    <name evidence="2" type="ORF">C1I92_21055</name>
</gene>
<dbReference type="RefSeq" id="WP_111256617.1">
    <property type="nucleotide sequence ID" value="NZ_POTW01000058.1"/>
</dbReference>